<organism evidence="1 2">
    <name type="scientific">Mauremys mutica</name>
    <name type="common">yellowpond turtle</name>
    <dbReference type="NCBI Taxonomy" id="74926"/>
    <lineage>
        <taxon>Eukaryota</taxon>
        <taxon>Metazoa</taxon>
        <taxon>Chordata</taxon>
        <taxon>Craniata</taxon>
        <taxon>Vertebrata</taxon>
        <taxon>Euteleostomi</taxon>
        <taxon>Archelosauria</taxon>
        <taxon>Testudinata</taxon>
        <taxon>Testudines</taxon>
        <taxon>Cryptodira</taxon>
        <taxon>Durocryptodira</taxon>
        <taxon>Testudinoidea</taxon>
        <taxon>Geoemydidae</taxon>
        <taxon>Geoemydinae</taxon>
        <taxon>Mauremys</taxon>
    </lineage>
</organism>
<protein>
    <submittedName>
        <fullName evidence="1">Uncharacterized protein</fullName>
    </submittedName>
</protein>
<sequence length="147" mass="16110">MASQGFLNEHTENRGGLRLNRASSNKMLGSPWNVSSFKHPSGTDFPSQHLQIDSCLPPPGLWSSCLARQFQVSWQQSPVCSVAACYSAAHWCSQVSLSMRSGSQGSCLNPSGKHIAIIEMQFKSSGRVVCSDNKWLKPLSLRARDQS</sequence>
<dbReference type="EMBL" id="JAHDVG010000483">
    <property type="protein sequence ID" value="KAH1172451.1"/>
    <property type="molecule type" value="Genomic_DNA"/>
</dbReference>
<evidence type="ECO:0000313" key="2">
    <source>
        <dbReference type="Proteomes" id="UP000827986"/>
    </source>
</evidence>
<reference evidence="1" key="1">
    <citation type="submission" date="2021-09" db="EMBL/GenBank/DDBJ databases">
        <title>The genome of Mauremys mutica provides insights into the evolution of semi-aquatic lifestyle.</title>
        <authorList>
            <person name="Gong S."/>
            <person name="Gao Y."/>
        </authorList>
    </citation>
    <scope>NUCLEOTIDE SEQUENCE</scope>
    <source>
        <strain evidence="1">MM-2020</strain>
        <tissue evidence="1">Muscle</tissue>
    </source>
</reference>
<dbReference type="AlphaFoldDB" id="A0A9D3X3Z2"/>
<keyword evidence="2" id="KW-1185">Reference proteome</keyword>
<accession>A0A9D3X3Z2</accession>
<gene>
    <name evidence="1" type="ORF">KIL84_008069</name>
</gene>
<dbReference type="Proteomes" id="UP000827986">
    <property type="component" value="Unassembled WGS sequence"/>
</dbReference>
<evidence type="ECO:0000313" key="1">
    <source>
        <dbReference type="EMBL" id="KAH1172451.1"/>
    </source>
</evidence>
<proteinExistence type="predicted"/>
<name>A0A9D3X3Z2_9SAUR</name>
<comment type="caution">
    <text evidence="1">The sequence shown here is derived from an EMBL/GenBank/DDBJ whole genome shotgun (WGS) entry which is preliminary data.</text>
</comment>